<protein>
    <recommendedName>
        <fullName evidence="9">Major facilitator superfamily (MFS) profile domain-containing protein</fullName>
    </recommendedName>
</protein>
<feature type="transmembrane region" description="Helical" evidence="8">
    <location>
        <begin position="148"/>
        <end position="169"/>
    </location>
</feature>
<reference evidence="10 11" key="1">
    <citation type="submission" date="2014-04" db="EMBL/GenBank/DDBJ databases">
        <authorList>
            <consortium name="DOE Joint Genome Institute"/>
            <person name="Kuo A."/>
            <person name="Zuccaro A."/>
            <person name="Kohler A."/>
            <person name="Nagy L.G."/>
            <person name="Floudas D."/>
            <person name="Copeland A."/>
            <person name="Barry K.W."/>
            <person name="Cichocki N."/>
            <person name="Veneault-Fourrey C."/>
            <person name="LaButti K."/>
            <person name="Lindquist E.A."/>
            <person name="Lipzen A."/>
            <person name="Lundell T."/>
            <person name="Morin E."/>
            <person name="Murat C."/>
            <person name="Sun H."/>
            <person name="Tunlid A."/>
            <person name="Henrissat B."/>
            <person name="Grigoriev I.V."/>
            <person name="Hibbett D.S."/>
            <person name="Martin F."/>
            <person name="Nordberg H.P."/>
            <person name="Cantor M.N."/>
            <person name="Hua S.X."/>
        </authorList>
    </citation>
    <scope>NUCLEOTIDE SEQUENCE [LARGE SCALE GENOMIC DNA]</scope>
    <source>
        <strain evidence="10 11">MAFF 305830</strain>
    </source>
</reference>
<dbReference type="Proteomes" id="UP000054097">
    <property type="component" value="Unassembled WGS sequence"/>
</dbReference>
<dbReference type="InterPro" id="IPR020846">
    <property type="entry name" value="MFS_dom"/>
</dbReference>
<evidence type="ECO:0000256" key="3">
    <source>
        <dbReference type="ARBA" id="ARBA00022448"/>
    </source>
</evidence>
<feature type="transmembrane region" description="Helical" evidence="8">
    <location>
        <begin position="364"/>
        <end position="388"/>
    </location>
</feature>
<dbReference type="Pfam" id="PF00083">
    <property type="entry name" value="Sugar_tr"/>
    <property type="match status" value="1"/>
</dbReference>
<reference evidence="11" key="2">
    <citation type="submission" date="2015-01" db="EMBL/GenBank/DDBJ databases">
        <title>Evolutionary Origins and Diversification of the Mycorrhizal Mutualists.</title>
        <authorList>
            <consortium name="DOE Joint Genome Institute"/>
            <consortium name="Mycorrhizal Genomics Consortium"/>
            <person name="Kohler A."/>
            <person name="Kuo A."/>
            <person name="Nagy L.G."/>
            <person name="Floudas D."/>
            <person name="Copeland A."/>
            <person name="Barry K.W."/>
            <person name="Cichocki N."/>
            <person name="Veneault-Fourrey C."/>
            <person name="LaButti K."/>
            <person name="Lindquist E.A."/>
            <person name="Lipzen A."/>
            <person name="Lundell T."/>
            <person name="Morin E."/>
            <person name="Murat C."/>
            <person name="Riley R."/>
            <person name="Ohm R."/>
            <person name="Sun H."/>
            <person name="Tunlid A."/>
            <person name="Henrissat B."/>
            <person name="Grigoriev I.V."/>
            <person name="Hibbett D.S."/>
            <person name="Martin F."/>
        </authorList>
    </citation>
    <scope>NUCLEOTIDE SEQUENCE [LARGE SCALE GENOMIC DNA]</scope>
    <source>
        <strain evidence="11">MAFF 305830</strain>
    </source>
</reference>
<feature type="transmembrane region" description="Helical" evidence="8">
    <location>
        <begin position="308"/>
        <end position="330"/>
    </location>
</feature>
<keyword evidence="6 8" id="KW-0472">Membrane</keyword>
<dbReference type="InterPro" id="IPR005829">
    <property type="entry name" value="Sugar_transporter_CS"/>
</dbReference>
<comment type="subcellular location">
    <subcellularLocation>
        <location evidence="1">Membrane</location>
        <topology evidence="1">Multi-pass membrane protein</topology>
    </subcellularLocation>
</comment>
<evidence type="ECO:0000313" key="10">
    <source>
        <dbReference type="EMBL" id="KIM32331.1"/>
    </source>
</evidence>
<dbReference type="InterPro" id="IPR045263">
    <property type="entry name" value="GLUT"/>
</dbReference>
<dbReference type="PROSITE" id="PS00217">
    <property type="entry name" value="SUGAR_TRANSPORT_2"/>
    <property type="match status" value="1"/>
</dbReference>
<feature type="transmembrane region" description="Helical" evidence="8">
    <location>
        <begin position="59"/>
        <end position="78"/>
    </location>
</feature>
<dbReference type="Gene3D" id="1.20.1250.20">
    <property type="entry name" value="MFS general substrate transporter like domains"/>
    <property type="match status" value="1"/>
</dbReference>
<feature type="domain" description="Major facilitator superfamily (MFS) profile" evidence="9">
    <location>
        <begin position="12"/>
        <end position="457"/>
    </location>
</feature>
<keyword evidence="3" id="KW-0813">Transport</keyword>
<organism evidence="10 11">
    <name type="scientific">Serendipita vermifera MAFF 305830</name>
    <dbReference type="NCBI Taxonomy" id="933852"/>
    <lineage>
        <taxon>Eukaryota</taxon>
        <taxon>Fungi</taxon>
        <taxon>Dikarya</taxon>
        <taxon>Basidiomycota</taxon>
        <taxon>Agaricomycotina</taxon>
        <taxon>Agaricomycetes</taxon>
        <taxon>Sebacinales</taxon>
        <taxon>Serendipitaceae</taxon>
        <taxon>Serendipita</taxon>
    </lineage>
</organism>
<dbReference type="InterPro" id="IPR005828">
    <property type="entry name" value="MFS_sugar_transport-like"/>
</dbReference>
<dbReference type="InterPro" id="IPR036259">
    <property type="entry name" value="MFS_trans_sf"/>
</dbReference>
<dbReference type="AlphaFoldDB" id="A0A0C3BLI3"/>
<comment type="catalytic activity">
    <reaction evidence="7">
        <text>myo-inositol(out) + H(+)(out) = myo-inositol(in) + H(+)(in)</text>
        <dbReference type="Rhea" id="RHEA:60364"/>
        <dbReference type="ChEBI" id="CHEBI:15378"/>
        <dbReference type="ChEBI" id="CHEBI:17268"/>
    </reaction>
</comment>
<evidence type="ECO:0000256" key="4">
    <source>
        <dbReference type="ARBA" id="ARBA00022692"/>
    </source>
</evidence>
<dbReference type="GO" id="GO:0016020">
    <property type="term" value="C:membrane"/>
    <property type="evidence" value="ECO:0007669"/>
    <property type="project" value="UniProtKB-SubCell"/>
</dbReference>
<evidence type="ECO:0000256" key="7">
    <source>
        <dbReference type="ARBA" id="ARBA00049119"/>
    </source>
</evidence>
<dbReference type="HOGENOM" id="CLU_001265_30_5_1"/>
<name>A0A0C3BLI3_SERVB</name>
<keyword evidence="11" id="KW-1185">Reference proteome</keyword>
<feature type="transmembrane region" description="Helical" evidence="8">
    <location>
        <begin position="115"/>
        <end position="136"/>
    </location>
</feature>
<dbReference type="STRING" id="933852.A0A0C3BLI3"/>
<feature type="transmembrane region" description="Helical" evidence="8">
    <location>
        <begin position="90"/>
        <end position="109"/>
    </location>
</feature>
<dbReference type="PROSITE" id="PS50850">
    <property type="entry name" value="MFS"/>
    <property type="match status" value="1"/>
</dbReference>
<dbReference type="GO" id="GO:0015149">
    <property type="term" value="F:hexose transmembrane transporter activity"/>
    <property type="evidence" value="ECO:0007669"/>
    <property type="project" value="TreeGrafter"/>
</dbReference>
<gene>
    <name evidence="10" type="ORF">M408DRAFT_63315</name>
</gene>
<feature type="transmembrane region" description="Helical" evidence="8">
    <location>
        <begin position="434"/>
        <end position="454"/>
    </location>
</feature>
<dbReference type="PANTHER" id="PTHR23503:SF8">
    <property type="entry name" value="FACILITATED GLUCOSE TRANSPORTER PROTEIN 1"/>
    <property type="match status" value="1"/>
</dbReference>
<dbReference type="PANTHER" id="PTHR23503">
    <property type="entry name" value="SOLUTE CARRIER FAMILY 2"/>
    <property type="match status" value="1"/>
</dbReference>
<dbReference type="OrthoDB" id="4540492at2759"/>
<keyword evidence="4 8" id="KW-0812">Transmembrane</keyword>
<sequence>MSQFSRYAKFGVLPWLCLAPFQYGFAISELNQLQKAVSCKGSALGDYGFPLCVPMDDTAFSLVTSAFLVGGLTASLFANRLTDPYGRKMTVQISAVFSGVGSALLATALSVTMLVIGRFMIGVGAGLALCVIPPFLSEISPPKIRGAVGILNQLSVVIGILVTQVLGFFCARPGSWRKVFIFSTVLAVLQVLFGARMIESPAWLAAHNKKPEARSVSAKLWVRDDGEGLPSGRGLYDDDDVEEALLRQTEPLPNQDQPPATIGQCFRTPELRRPLFIVSLAMLAQQLSGINAVMYYSTGILSKALPDAASYVSLGVTVVNVIMTFPPIFVLERYGQRKILQYSVGGSIISLLILGLALNYNVTVAAAIGTLVFVSCFAFGLGPIPFIIIPDVSPLYAVSALSSIALSLNWLVNFIVGLTFLPLRNFLAGSDGEWAGNVFFLFTLLLIISSISFFRHF</sequence>
<feature type="transmembrane region" description="Helical" evidence="8">
    <location>
        <begin position="175"/>
        <end position="195"/>
    </location>
</feature>
<comment type="similarity">
    <text evidence="2">Belongs to the major facilitator superfamily. Sugar transporter (TC 2.A.1.1) family.</text>
</comment>
<evidence type="ECO:0000256" key="1">
    <source>
        <dbReference type="ARBA" id="ARBA00004141"/>
    </source>
</evidence>
<feature type="transmembrane region" description="Helical" evidence="8">
    <location>
        <begin position="275"/>
        <end position="296"/>
    </location>
</feature>
<proteinExistence type="inferred from homology"/>
<evidence type="ECO:0000256" key="5">
    <source>
        <dbReference type="ARBA" id="ARBA00022989"/>
    </source>
</evidence>
<dbReference type="PRINTS" id="PR00171">
    <property type="entry name" value="SUGRTRNSPORT"/>
</dbReference>
<dbReference type="EMBL" id="KN824280">
    <property type="protein sequence ID" value="KIM32331.1"/>
    <property type="molecule type" value="Genomic_DNA"/>
</dbReference>
<keyword evidence="5 8" id="KW-1133">Transmembrane helix</keyword>
<accession>A0A0C3BLI3</accession>
<evidence type="ECO:0000256" key="2">
    <source>
        <dbReference type="ARBA" id="ARBA00010992"/>
    </source>
</evidence>
<evidence type="ECO:0000256" key="8">
    <source>
        <dbReference type="SAM" id="Phobius"/>
    </source>
</evidence>
<evidence type="ECO:0000313" key="11">
    <source>
        <dbReference type="Proteomes" id="UP000054097"/>
    </source>
</evidence>
<evidence type="ECO:0000256" key="6">
    <source>
        <dbReference type="ARBA" id="ARBA00023136"/>
    </source>
</evidence>
<evidence type="ECO:0000259" key="9">
    <source>
        <dbReference type="PROSITE" id="PS50850"/>
    </source>
</evidence>
<feature type="transmembrane region" description="Helical" evidence="8">
    <location>
        <begin position="395"/>
        <end position="422"/>
    </location>
</feature>
<dbReference type="SUPFAM" id="SSF103473">
    <property type="entry name" value="MFS general substrate transporter"/>
    <property type="match status" value="1"/>
</dbReference>
<dbReference type="InterPro" id="IPR003663">
    <property type="entry name" value="Sugar/inositol_transpt"/>
</dbReference>
<feature type="transmembrane region" description="Helical" evidence="8">
    <location>
        <begin position="339"/>
        <end position="358"/>
    </location>
</feature>